<dbReference type="EMBL" id="FLYE01000008">
    <property type="protein sequence ID" value="SCA56049.1"/>
    <property type="molecule type" value="Genomic_DNA"/>
</dbReference>
<dbReference type="GO" id="GO:0016491">
    <property type="term" value="F:oxidoreductase activity"/>
    <property type="evidence" value="ECO:0007669"/>
    <property type="project" value="InterPro"/>
</dbReference>
<dbReference type="InterPro" id="IPR001853">
    <property type="entry name" value="DSBA-like_thioredoxin_dom"/>
</dbReference>
<accession>A0A1C3RFK9</accession>
<dbReference type="PANTHER" id="PTHR13887">
    <property type="entry name" value="GLUTATHIONE S-TRANSFERASE KAPPA"/>
    <property type="match status" value="1"/>
</dbReference>
<dbReference type="CDD" id="cd03024">
    <property type="entry name" value="DsbA_FrnE"/>
    <property type="match status" value="1"/>
</dbReference>
<evidence type="ECO:0000313" key="3">
    <source>
        <dbReference type="Proteomes" id="UP000231658"/>
    </source>
</evidence>
<dbReference type="STRING" id="1867952.MTBPR1_160040"/>
<reference evidence="2 3" key="1">
    <citation type="submission" date="2016-07" db="EMBL/GenBank/DDBJ databases">
        <authorList>
            <person name="Lefevre C.T."/>
        </authorList>
    </citation>
    <scope>NUCLEOTIDE SEQUENCE [LARGE SCALE GENOMIC DNA]</scope>
    <source>
        <strain evidence="2">PR1</strain>
    </source>
</reference>
<evidence type="ECO:0000313" key="2">
    <source>
        <dbReference type="EMBL" id="SCA56049.1"/>
    </source>
</evidence>
<feature type="domain" description="DSBA-like thioredoxin" evidence="1">
    <location>
        <begin position="15"/>
        <end position="214"/>
    </location>
</feature>
<dbReference type="InterPro" id="IPR036249">
    <property type="entry name" value="Thioredoxin-like_sf"/>
</dbReference>
<dbReference type="Proteomes" id="UP000231658">
    <property type="component" value="Unassembled WGS sequence"/>
</dbReference>
<gene>
    <name evidence="2" type="ORF">MTBPR1_160040</name>
</gene>
<dbReference type="OrthoDB" id="9799122at2"/>
<organism evidence="2 3">
    <name type="scientific">Candidatus Terasakiella magnetica</name>
    <dbReference type="NCBI Taxonomy" id="1867952"/>
    <lineage>
        <taxon>Bacteria</taxon>
        <taxon>Pseudomonadati</taxon>
        <taxon>Pseudomonadota</taxon>
        <taxon>Alphaproteobacteria</taxon>
        <taxon>Rhodospirillales</taxon>
        <taxon>Terasakiellaceae</taxon>
        <taxon>Terasakiella</taxon>
    </lineage>
</organism>
<dbReference type="Pfam" id="PF01323">
    <property type="entry name" value="DSBA"/>
    <property type="match status" value="1"/>
</dbReference>
<dbReference type="RefSeq" id="WP_069186735.1">
    <property type="nucleotide sequence ID" value="NZ_FLYE01000008.1"/>
</dbReference>
<keyword evidence="3" id="KW-1185">Reference proteome</keyword>
<dbReference type="PANTHER" id="PTHR13887:SF41">
    <property type="entry name" value="THIOREDOXIN SUPERFAMILY PROTEIN"/>
    <property type="match status" value="1"/>
</dbReference>
<evidence type="ECO:0000259" key="1">
    <source>
        <dbReference type="Pfam" id="PF01323"/>
    </source>
</evidence>
<protein>
    <submittedName>
        <fullName evidence="2">DSBA oxidoreductase</fullName>
    </submittedName>
</protein>
<dbReference type="SUPFAM" id="SSF52833">
    <property type="entry name" value="Thioredoxin-like"/>
    <property type="match status" value="1"/>
</dbReference>
<dbReference type="AlphaFoldDB" id="A0A1C3RFK9"/>
<name>A0A1C3RFK9_9PROT</name>
<dbReference type="Gene3D" id="3.40.30.10">
    <property type="entry name" value="Glutaredoxin"/>
    <property type="match status" value="1"/>
</dbReference>
<proteinExistence type="predicted"/>
<sequence length="222" mass="25609">MKLENKMTSPQPLKIDIVSDVVCPWCVIGYRQLLQALNDTGTEFEIQWHPFELNPLMGSEGQSLREHVAEKYGTMREQSEKARENITAIGVEVGFQFVFTDNMRMHNTFKTHQLLHWAEAYQKTHELKQALFTAHFTNGRDLSDSTVLAEVAQDIGLEKEEALNVLKDQRFAEEVRRRELFWQQQDIDGVPSIIFKGKHLMVGAQGVENYAQFLKQLADKEN</sequence>